<gene>
    <name evidence="1" type="ORF">R5R35_007192</name>
</gene>
<protein>
    <submittedName>
        <fullName evidence="1">Uncharacterized protein</fullName>
    </submittedName>
</protein>
<keyword evidence="2" id="KW-1185">Reference proteome</keyword>
<dbReference type="AlphaFoldDB" id="A0AAN9Z7T4"/>
<dbReference type="Proteomes" id="UP001378592">
    <property type="component" value="Unassembled WGS sequence"/>
</dbReference>
<evidence type="ECO:0000313" key="1">
    <source>
        <dbReference type="EMBL" id="KAK7865065.1"/>
    </source>
</evidence>
<sequence length="103" mass="11851">MNTPNECFAEPLGHLEDGTLALLCEIQLLLGTDQRVRVQTHLRRRVVEYLYFFREPEDVLSKCSGRGDRKRTCLAFRQSQVDGRQMITLKLIPCLDNSSGRLL</sequence>
<reference evidence="1 2" key="1">
    <citation type="submission" date="2024-03" db="EMBL/GenBank/DDBJ databases">
        <title>The genome assembly and annotation of the cricket Gryllus longicercus Weissman &amp; Gray.</title>
        <authorList>
            <person name="Szrajer S."/>
            <person name="Gray D."/>
            <person name="Ylla G."/>
        </authorList>
    </citation>
    <scope>NUCLEOTIDE SEQUENCE [LARGE SCALE GENOMIC DNA]</scope>
    <source>
        <strain evidence="1">DAG 2021-001</strain>
        <tissue evidence="1">Whole body minus gut</tissue>
    </source>
</reference>
<dbReference type="EMBL" id="JAZDUA010000187">
    <property type="protein sequence ID" value="KAK7865065.1"/>
    <property type="molecule type" value="Genomic_DNA"/>
</dbReference>
<organism evidence="1 2">
    <name type="scientific">Gryllus longicercus</name>
    <dbReference type="NCBI Taxonomy" id="2509291"/>
    <lineage>
        <taxon>Eukaryota</taxon>
        <taxon>Metazoa</taxon>
        <taxon>Ecdysozoa</taxon>
        <taxon>Arthropoda</taxon>
        <taxon>Hexapoda</taxon>
        <taxon>Insecta</taxon>
        <taxon>Pterygota</taxon>
        <taxon>Neoptera</taxon>
        <taxon>Polyneoptera</taxon>
        <taxon>Orthoptera</taxon>
        <taxon>Ensifera</taxon>
        <taxon>Gryllidea</taxon>
        <taxon>Grylloidea</taxon>
        <taxon>Gryllidae</taxon>
        <taxon>Gryllinae</taxon>
        <taxon>Gryllus</taxon>
    </lineage>
</organism>
<name>A0AAN9Z7T4_9ORTH</name>
<evidence type="ECO:0000313" key="2">
    <source>
        <dbReference type="Proteomes" id="UP001378592"/>
    </source>
</evidence>
<accession>A0AAN9Z7T4</accession>
<proteinExistence type="predicted"/>
<comment type="caution">
    <text evidence="1">The sequence shown here is derived from an EMBL/GenBank/DDBJ whole genome shotgun (WGS) entry which is preliminary data.</text>
</comment>